<proteinExistence type="predicted"/>
<name>A0A2J0U9C9_STEMA</name>
<evidence type="ECO:0000313" key="2">
    <source>
        <dbReference type="EMBL" id="PJL25932.1"/>
    </source>
</evidence>
<feature type="transmembrane region" description="Helical" evidence="1">
    <location>
        <begin position="61"/>
        <end position="79"/>
    </location>
</feature>
<protein>
    <recommendedName>
        <fullName evidence="4">Holin</fullName>
    </recommendedName>
</protein>
<dbReference type="EMBL" id="NEQV01000005">
    <property type="protein sequence ID" value="PJL25932.1"/>
    <property type="molecule type" value="Genomic_DNA"/>
</dbReference>
<evidence type="ECO:0008006" key="4">
    <source>
        <dbReference type="Google" id="ProtNLM"/>
    </source>
</evidence>
<dbReference type="Proteomes" id="UP000230167">
    <property type="component" value="Unassembled WGS sequence"/>
</dbReference>
<keyword evidence="1" id="KW-1133">Transmembrane helix</keyword>
<sequence length="107" mass="11626">MSARPCNRGSGGPCRPPFIGGTAVSIKEQITTDLAVAGSKIGAAVSVTAATYSPGYTLSDWALIGTIIFTIVQTFTVMVKNWGDWSAWWTARMGNAKRFWAWIRRRG</sequence>
<evidence type="ECO:0000313" key="3">
    <source>
        <dbReference type="Proteomes" id="UP000230167"/>
    </source>
</evidence>
<accession>A0A2J0U9C9</accession>
<evidence type="ECO:0000256" key="1">
    <source>
        <dbReference type="SAM" id="Phobius"/>
    </source>
</evidence>
<organism evidence="2 3">
    <name type="scientific">Stenotrophomonas maltophilia</name>
    <name type="common">Pseudomonas maltophilia</name>
    <name type="synonym">Xanthomonas maltophilia</name>
    <dbReference type="NCBI Taxonomy" id="40324"/>
    <lineage>
        <taxon>Bacteria</taxon>
        <taxon>Pseudomonadati</taxon>
        <taxon>Pseudomonadota</taxon>
        <taxon>Gammaproteobacteria</taxon>
        <taxon>Lysobacterales</taxon>
        <taxon>Lysobacteraceae</taxon>
        <taxon>Stenotrophomonas</taxon>
        <taxon>Stenotrophomonas maltophilia group</taxon>
    </lineage>
</organism>
<keyword evidence="1" id="KW-0472">Membrane</keyword>
<comment type="caution">
    <text evidence="2">The sequence shown here is derived from an EMBL/GenBank/DDBJ whole genome shotgun (WGS) entry which is preliminary data.</text>
</comment>
<dbReference type="OrthoDB" id="9883632at2"/>
<dbReference type="AlphaFoldDB" id="A0A2J0U9C9"/>
<reference evidence="2 3" key="1">
    <citation type="journal article" date="2017" name="Front. Microbiol.">
        <title>Double-Face Meets the Bacterial World: The Opportunistic Pathogen Stenotrophomonas maltophilia.</title>
        <authorList>
            <person name="Lira F."/>
            <person name="Berg G."/>
            <person name="Martinez J.L."/>
        </authorList>
    </citation>
    <scope>NUCLEOTIDE SEQUENCE [LARGE SCALE GENOMIC DNA]</scope>
    <source>
        <strain evidence="2 3">EA1</strain>
    </source>
</reference>
<keyword evidence="1" id="KW-0812">Transmembrane</keyword>
<gene>
    <name evidence="2" type="ORF">B9Y64_15525</name>
</gene>